<feature type="compositionally biased region" description="Low complexity" evidence="1">
    <location>
        <begin position="169"/>
        <end position="182"/>
    </location>
</feature>
<gene>
    <name evidence="3" type="ORF">PAUS00366_LOCUS12663</name>
</gene>
<reference evidence="3" key="1">
    <citation type="submission" date="2021-01" db="EMBL/GenBank/DDBJ databases">
        <authorList>
            <person name="Corre E."/>
            <person name="Pelletier E."/>
            <person name="Niang G."/>
            <person name="Scheremetjew M."/>
            <person name="Finn R."/>
            <person name="Kale V."/>
            <person name="Holt S."/>
            <person name="Cochrane G."/>
            <person name="Meng A."/>
            <person name="Brown T."/>
            <person name="Cohen L."/>
        </authorList>
    </citation>
    <scope>NUCLEOTIDE SEQUENCE</scope>
    <source>
        <strain evidence="3">10249 10 AB</strain>
    </source>
</reference>
<sequence>MRNGRDRHRTHRRRARSSYRCEERFSLIARVIVASCCLLFLAGTAPVSSNAHANRNANVLVAALVVPPTTHNHRDTRSGYRQDATTITTAPSFPFLQAIESQGMHAISATSTRTRARTRASASTPATSFKSNSRLADQTTTALRSSSGDEDEDGRANTINNGDAHPPSTNTNTDTSNRTTNNNAPLALSFRLITDDPKRSILFSVLMTACGAGLGPFLDSYHSAFGVLVYNEPIRFTLWGSEAYPALTTAWWVPELFGLAGFLIGWLYVLLDAALLSGNALPAPSPPKILAGVSFFTLQYWLSGILVQADVLDRTGILDLMSVICALGFLLLDGTVSGLAVSFATCVGGPLIEAGLIAATNSGALGGGYHYTDPGETGFFPLWIVPVYFLGGPANGNLARGFWNALAVDDDDHDHDHKHERGAADTEADRQRQKRSCTTCRGTRRTPCPNCDGIGTYVAMGNRTVRCTSCNGRGYVVCRSCFHLYDDDPYDIDGIRETMNRMPD</sequence>
<name>A0A7S4AMB6_9STRA</name>
<evidence type="ECO:0000313" key="3">
    <source>
        <dbReference type="EMBL" id="CAE0719909.1"/>
    </source>
</evidence>
<feature type="transmembrane region" description="Helical" evidence="2">
    <location>
        <begin position="256"/>
        <end position="277"/>
    </location>
</feature>
<keyword evidence="2" id="KW-1133">Transmembrane helix</keyword>
<accession>A0A7S4AMB6</accession>
<dbReference type="AlphaFoldDB" id="A0A7S4AMB6"/>
<keyword evidence="2" id="KW-0472">Membrane</keyword>
<dbReference type="PANTHER" id="PTHR36774">
    <property type="entry name" value="INSULIN-INDUCED PROTEIN"/>
    <property type="match status" value="1"/>
</dbReference>
<evidence type="ECO:0000256" key="2">
    <source>
        <dbReference type="SAM" id="Phobius"/>
    </source>
</evidence>
<evidence type="ECO:0000256" key="1">
    <source>
        <dbReference type="SAM" id="MobiDB-lite"/>
    </source>
</evidence>
<feature type="region of interest" description="Disordered" evidence="1">
    <location>
        <begin position="414"/>
        <end position="436"/>
    </location>
</feature>
<feature type="compositionally biased region" description="Polar residues" evidence="1">
    <location>
        <begin position="129"/>
        <end position="146"/>
    </location>
</feature>
<feature type="region of interest" description="Disordered" evidence="1">
    <location>
        <begin position="106"/>
        <end position="182"/>
    </location>
</feature>
<dbReference type="PANTHER" id="PTHR36774:SF1">
    <property type="entry name" value="INSULIN-INDUCED PROTEIN"/>
    <property type="match status" value="1"/>
</dbReference>
<keyword evidence="2" id="KW-0812">Transmembrane</keyword>
<proteinExistence type="predicted"/>
<feature type="compositionally biased region" description="Low complexity" evidence="1">
    <location>
        <begin position="108"/>
        <end position="128"/>
    </location>
</feature>
<dbReference type="EMBL" id="HBIX01017573">
    <property type="protein sequence ID" value="CAE0719909.1"/>
    <property type="molecule type" value="Transcribed_RNA"/>
</dbReference>
<protein>
    <submittedName>
        <fullName evidence="3">Uncharacterized protein</fullName>
    </submittedName>
</protein>
<dbReference type="SUPFAM" id="SSF57938">
    <property type="entry name" value="DnaJ/Hsp40 cysteine-rich domain"/>
    <property type="match status" value="1"/>
</dbReference>
<feature type="compositionally biased region" description="Basic and acidic residues" evidence="1">
    <location>
        <begin position="414"/>
        <end position="431"/>
    </location>
</feature>
<dbReference type="InterPro" id="IPR036410">
    <property type="entry name" value="HSP_DnaJ_Cys-rich_dom_sf"/>
</dbReference>
<organism evidence="3">
    <name type="scientific">Pseudo-nitzschia australis</name>
    <dbReference type="NCBI Taxonomy" id="44445"/>
    <lineage>
        <taxon>Eukaryota</taxon>
        <taxon>Sar</taxon>
        <taxon>Stramenopiles</taxon>
        <taxon>Ochrophyta</taxon>
        <taxon>Bacillariophyta</taxon>
        <taxon>Bacillariophyceae</taxon>
        <taxon>Bacillariophycidae</taxon>
        <taxon>Bacillariales</taxon>
        <taxon>Bacillariaceae</taxon>
        <taxon>Pseudo-nitzschia</taxon>
    </lineage>
</organism>